<dbReference type="InterPro" id="IPR003661">
    <property type="entry name" value="HisK_dim/P_dom"/>
</dbReference>
<evidence type="ECO:0000313" key="7">
    <source>
        <dbReference type="EMBL" id="AFZ22216.1"/>
    </source>
</evidence>
<dbReference type="SMART" id="SM00388">
    <property type="entry name" value="HisKA"/>
    <property type="match status" value="1"/>
</dbReference>
<evidence type="ECO:0000256" key="3">
    <source>
        <dbReference type="ARBA" id="ARBA00022553"/>
    </source>
</evidence>
<keyword evidence="5" id="KW-0902">Two-component regulatory system</keyword>
<dbReference type="PRINTS" id="PR00344">
    <property type="entry name" value="BCTRLSENSOR"/>
</dbReference>
<evidence type="ECO:0000256" key="5">
    <source>
        <dbReference type="ARBA" id="ARBA00023012"/>
    </source>
</evidence>
<geneLocation type="plasmid" evidence="7 8">
    <name>pMIC7113.03</name>
</geneLocation>
<dbReference type="GO" id="GO:0000155">
    <property type="term" value="F:phosphorelay sensor kinase activity"/>
    <property type="evidence" value="ECO:0007669"/>
    <property type="project" value="InterPro"/>
</dbReference>
<sequence>MTQVYQYQVGGSLPENAPTYVMRQADSDLYEGLKAGEFCYVLNSRQMGKSSLQVRTMLRLQGEGIACATIDLSDIGSQLVSLEKWYGGVAYKLASSFNLFEAVEFMSWWREREFMPPVQRLSELIEQVLLGQETQNKVIFIDEIDSILSLREPLDDFFALIRASYNKRAHKPEYNQLTFALLGVATPSDLIQDKHRTPFNIGRSIHLSGFDLHEAMPLAQGLVAHADNPIEVLKEILAWTGGQPFLTQKICQLVITFPLAIATGKEAEAVGNLVRTRVIENWEATDEPEHLKTIRDRIMRNEQRAGRLLGLYQQILQQGELAGDDSPEQIELRLSGLVVKQAGNLKAYNPIYESVFNKNWIDKELAKLRPYSEAFTAWLASGCMDESRLLRGKALQDALAWAASKSLSGQDNQFLRASQEWDNRERIMVLEAEKRVRDEFFATLSHKLRLRLNAIMGWTKLLRYRKFDEARTDRGLETIARNAESLSQMIEDLLDQSLILRGKLHLNRCPVELVPLIEAAIDTALPAIDAKKIRFESTLAPSVGRVLGDSERLRRVIWNLLSNAVKFTPEGGYIAIRLELINCCAQIRVSHTGEGIAPDFLPYVFDSFRQEDRTTTSHGGYGFELVSVRYLVELHGGTVHAESPGVAGGATFVVNLPLMSDHVEAGFHEQDSIDERE</sequence>
<dbReference type="SUPFAM" id="SSF47384">
    <property type="entry name" value="Homodimeric domain of signal transducing histidine kinase"/>
    <property type="match status" value="1"/>
</dbReference>
<dbReference type="Gene3D" id="3.30.565.10">
    <property type="entry name" value="Histidine kinase-like ATPase, C-terminal domain"/>
    <property type="match status" value="1"/>
</dbReference>
<dbReference type="AlphaFoldDB" id="K9WQZ4"/>
<dbReference type="InterPro" id="IPR005467">
    <property type="entry name" value="His_kinase_dom"/>
</dbReference>
<dbReference type="SUPFAM" id="SSF55874">
    <property type="entry name" value="ATPase domain of HSP90 chaperone/DNA topoisomerase II/histidine kinase"/>
    <property type="match status" value="1"/>
</dbReference>
<feature type="domain" description="Histidine kinase" evidence="6">
    <location>
        <begin position="443"/>
        <end position="660"/>
    </location>
</feature>
<dbReference type="KEGG" id="mic:Mic7113_6649"/>
<dbReference type="PATRIC" id="fig|1173027.3.peg.7362"/>
<dbReference type="PANTHER" id="PTHR43547:SF2">
    <property type="entry name" value="HYBRID SIGNAL TRANSDUCTION HISTIDINE KINASE C"/>
    <property type="match status" value="1"/>
</dbReference>
<dbReference type="SMART" id="SM00387">
    <property type="entry name" value="HATPase_c"/>
    <property type="match status" value="1"/>
</dbReference>
<dbReference type="InterPro" id="IPR027417">
    <property type="entry name" value="P-loop_NTPase"/>
</dbReference>
<evidence type="ECO:0000256" key="4">
    <source>
        <dbReference type="ARBA" id="ARBA00022777"/>
    </source>
</evidence>
<dbReference type="Proteomes" id="UP000010471">
    <property type="component" value="Plasmid pMIC7113.03"/>
</dbReference>
<keyword evidence="8" id="KW-1185">Reference proteome</keyword>
<dbReference type="eggNOG" id="COG1672">
    <property type="taxonomic scope" value="Bacteria"/>
</dbReference>
<dbReference type="Pfam" id="PF00512">
    <property type="entry name" value="HisKA"/>
    <property type="match status" value="1"/>
</dbReference>
<dbReference type="SUPFAM" id="SSF52540">
    <property type="entry name" value="P-loop containing nucleoside triphosphate hydrolases"/>
    <property type="match status" value="1"/>
</dbReference>
<keyword evidence="7" id="KW-0614">Plasmid</keyword>
<accession>K9WQZ4</accession>
<organism evidence="7 8">
    <name type="scientific">Allocoleopsis franciscana PCC 7113</name>
    <dbReference type="NCBI Taxonomy" id="1173027"/>
    <lineage>
        <taxon>Bacteria</taxon>
        <taxon>Bacillati</taxon>
        <taxon>Cyanobacteriota</taxon>
        <taxon>Cyanophyceae</taxon>
        <taxon>Coleofasciculales</taxon>
        <taxon>Coleofasciculaceae</taxon>
        <taxon>Allocoleopsis</taxon>
        <taxon>Allocoleopsis franciscana</taxon>
    </lineage>
</organism>
<dbReference type="InterPro" id="IPR036890">
    <property type="entry name" value="HATPase_C_sf"/>
</dbReference>
<keyword evidence="4 7" id="KW-0808">Transferase</keyword>
<dbReference type="HOGENOM" id="CLU_405869_0_0_3"/>
<dbReference type="PROSITE" id="PS50109">
    <property type="entry name" value="HIS_KIN"/>
    <property type="match status" value="1"/>
</dbReference>
<evidence type="ECO:0000313" key="8">
    <source>
        <dbReference type="Proteomes" id="UP000010471"/>
    </source>
</evidence>
<proteinExistence type="predicted"/>
<evidence type="ECO:0000256" key="2">
    <source>
        <dbReference type="ARBA" id="ARBA00012438"/>
    </source>
</evidence>
<dbReference type="Pfam" id="PF14516">
    <property type="entry name" value="AAA_35"/>
    <property type="match status" value="1"/>
</dbReference>
<dbReference type="CDD" id="cd00082">
    <property type="entry name" value="HisKA"/>
    <property type="match status" value="1"/>
</dbReference>
<dbReference type="Gene3D" id="3.40.50.300">
    <property type="entry name" value="P-loop containing nucleotide triphosphate hydrolases"/>
    <property type="match status" value="1"/>
</dbReference>
<dbReference type="Gene3D" id="1.10.287.130">
    <property type="match status" value="1"/>
</dbReference>
<dbReference type="InterPro" id="IPR004358">
    <property type="entry name" value="Sig_transdc_His_kin-like_C"/>
</dbReference>
<dbReference type="Pfam" id="PF02518">
    <property type="entry name" value="HATPase_c"/>
    <property type="match status" value="1"/>
</dbReference>
<evidence type="ECO:0000256" key="1">
    <source>
        <dbReference type="ARBA" id="ARBA00000085"/>
    </source>
</evidence>
<dbReference type="InterPro" id="IPR036097">
    <property type="entry name" value="HisK_dim/P_sf"/>
</dbReference>
<dbReference type="PANTHER" id="PTHR43547">
    <property type="entry name" value="TWO-COMPONENT HISTIDINE KINASE"/>
    <property type="match status" value="1"/>
</dbReference>
<dbReference type="EC" id="2.7.13.3" evidence="2"/>
<dbReference type="InterPro" id="IPR003594">
    <property type="entry name" value="HATPase_dom"/>
</dbReference>
<gene>
    <name evidence="7" type="ORF">Mic7113_6649</name>
</gene>
<dbReference type="EMBL" id="CP003633">
    <property type="protein sequence ID" value="AFZ22216.1"/>
    <property type="molecule type" value="Genomic_DNA"/>
</dbReference>
<comment type="catalytic activity">
    <reaction evidence="1">
        <text>ATP + protein L-histidine = ADP + protein N-phospho-L-histidine.</text>
        <dbReference type="EC" id="2.7.13.3"/>
    </reaction>
</comment>
<name>K9WQZ4_9CYAN</name>
<evidence type="ECO:0000259" key="6">
    <source>
        <dbReference type="PROSITE" id="PS50109"/>
    </source>
</evidence>
<dbReference type="eggNOG" id="COG2205">
    <property type="taxonomic scope" value="Bacteria"/>
</dbReference>
<reference evidence="7 8" key="1">
    <citation type="submission" date="2012-06" db="EMBL/GenBank/DDBJ databases">
        <title>Finished plasmid 3 of genome of Microcoleus sp. PCC 7113.</title>
        <authorList>
            <consortium name="US DOE Joint Genome Institute"/>
            <person name="Gugger M."/>
            <person name="Coursin T."/>
            <person name="Rippka R."/>
            <person name="Tandeau De Marsac N."/>
            <person name="Huntemann M."/>
            <person name="Wei C.-L."/>
            <person name="Han J."/>
            <person name="Detter J.C."/>
            <person name="Han C."/>
            <person name="Tapia R."/>
            <person name="Chen A."/>
            <person name="Kyrpides N."/>
            <person name="Mavromatis K."/>
            <person name="Markowitz V."/>
            <person name="Szeto E."/>
            <person name="Ivanova N."/>
            <person name="Pagani I."/>
            <person name="Pati A."/>
            <person name="Goodwin L."/>
            <person name="Nordberg H.P."/>
            <person name="Cantor M.N."/>
            <person name="Hua S.X."/>
            <person name="Woyke T."/>
            <person name="Kerfeld C.A."/>
        </authorList>
    </citation>
    <scope>NUCLEOTIDE SEQUENCE [LARGE SCALE GENOMIC DNA]</scope>
    <source>
        <strain evidence="7 8">PCC 7113</strain>
        <plasmid evidence="7 8">pMIC7113.03</plasmid>
    </source>
</reference>
<keyword evidence="3" id="KW-0597">Phosphoprotein</keyword>
<keyword evidence="4 7" id="KW-0418">Kinase</keyword>
<protein>
    <recommendedName>
        <fullName evidence="2">histidine kinase</fullName>
        <ecNumber evidence="2">2.7.13.3</ecNumber>
    </recommendedName>
</protein>
<dbReference type="OrthoDB" id="434800at2"/>